<dbReference type="Proteomes" id="UP001165960">
    <property type="component" value="Unassembled WGS sequence"/>
</dbReference>
<keyword evidence="1" id="KW-0689">Ribosomal protein</keyword>
<name>A0ACC2RIG2_9FUNG</name>
<keyword evidence="2" id="KW-1185">Reference proteome</keyword>
<dbReference type="EMBL" id="QTSX02007198">
    <property type="protein sequence ID" value="KAJ9049811.1"/>
    <property type="molecule type" value="Genomic_DNA"/>
</dbReference>
<comment type="caution">
    <text evidence="1">The sequence shown here is derived from an EMBL/GenBank/DDBJ whole genome shotgun (WGS) entry which is preliminary data.</text>
</comment>
<evidence type="ECO:0000313" key="1">
    <source>
        <dbReference type="EMBL" id="KAJ9049811.1"/>
    </source>
</evidence>
<evidence type="ECO:0000313" key="2">
    <source>
        <dbReference type="Proteomes" id="UP001165960"/>
    </source>
</evidence>
<proteinExistence type="predicted"/>
<sequence length="135" mass="15653">MKFLKPGKVAIVLKGRFAGKKVVIVKNNDDGTKDHPYGHAIVAGVESYPLRVTKYMSQKKIARRSRIKPFVKVINYNHIMPTRYGVEFDELKKVVTPEAVADPTKRKEVKKIVRKSFEQRYTSGKNKWLFTKLRF</sequence>
<gene>
    <name evidence="1" type="primary">RPL27B_2</name>
    <name evidence="1" type="ORF">DSO57_1020748</name>
</gene>
<reference evidence="1" key="1">
    <citation type="submission" date="2022-04" db="EMBL/GenBank/DDBJ databases">
        <title>Genome of the entomopathogenic fungus Entomophthora muscae.</title>
        <authorList>
            <person name="Elya C."/>
            <person name="Lovett B.R."/>
            <person name="Lee E."/>
            <person name="Macias A.M."/>
            <person name="Hajek A.E."/>
            <person name="De Bivort B.L."/>
            <person name="Kasson M.T."/>
            <person name="De Fine Licht H.H."/>
            <person name="Stajich J.E."/>
        </authorList>
    </citation>
    <scope>NUCLEOTIDE SEQUENCE</scope>
    <source>
        <strain evidence="1">Berkeley</strain>
    </source>
</reference>
<keyword evidence="1" id="KW-0687">Ribonucleoprotein</keyword>
<organism evidence="1 2">
    <name type="scientific">Entomophthora muscae</name>
    <dbReference type="NCBI Taxonomy" id="34485"/>
    <lineage>
        <taxon>Eukaryota</taxon>
        <taxon>Fungi</taxon>
        <taxon>Fungi incertae sedis</taxon>
        <taxon>Zoopagomycota</taxon>
        <taxon>Entomophthoromycotina</taxon>
        <taxon>Entomophthoromycetes</taxon>
        <taxon>Entomophthorales</taxon>
        <taxon>Entomophthoraceae</taxon>
        <taxon>Entomophthora</taxon>
    </lineage>
</organism>
<accession>A0ACC2RIG2</accession>
<protein>
    <submittedName>
        <fullName evidence="1">60S ribosomal protein L27B, variant 2</fullName>
    </submittedName>
</protein>